<reference evidence="4" key="1">
    <citation type="submission" date="2023-12" db="EMBL/GenBank/DDBJ databases">
        <title>Genome assembly of Anisodus tanguticus.</title>
        <authorList>
            <person name="Wang Y.-J."/>
        </authorList>
    </citation>
    <scope>NUCLEOTIDE SEQUENCE</scope>
    <source>
        <strain evidence="4">KB-2021</strain>
        <tissue evidence="4">Leaf</tissue>
    </source>
</reference>
<organism evidence="4 5">
    <name type="scientific">Anisodus tanguticus</name>
    <dbReference type="NCBI Taxonomy" id="243964"/>
    <lineage>
        <taxon>Eukaryota</taxon>
        <taxon>Viridiplantae</taxon>
        <taxon>Streptophyta</taxon>
        <taxon>Embryophyta</taxon>
        <taxon>Tracheophyta</taxon>
        <taxon>Spermatophyta</taxon>
        <taxon>Magnoliopsida</taxon>
        <taxon>eudicotyledons</taxon>
        <taxon>Gunneridae</taxon>
        <taxon>Pentapetalae</taxon>
        <taxon>asterids</taxon>
        <taxon>lamiids</taxon>
        <taxon>Solanales</taxon>
        <taxon>Solanaceae</taxon>
        <taxon>Solanoideae</taxon>
        <taxon>Hyoscyameae</taxon>
        <taxon>Anisodus</taxon>
    </lineage>
</organism>
<dbReference type="InterPro" id="IPR002110">
    <property type="entry name" value="Ankyrin_rpt"/>
</dbReference>
<dbReference type="PROSITE" id="PS50088">
    <property type="entry name" value="ANK_REPEAT"/>
    <property type="match status" value="1"/>
</dbReference>
<evidence type="ECO:0000313" key="4">
    <source>
        <dbReference type="EMBL" id="KAK4351144.1"/>
    </source>
</evidence>
<evidence type="ECO:0000313" key="5">
    <source>
        <dbReference type="Proteomes" id="UP001291623"/>
    </source>
</evidence>
<keyword evidence="1" id="KW-0677">Repeat</keyword>
<dbReference type="EMBL" id="JAVYJV010000016">
    <property type="protein sequence ID" value="KAK4351144.1"/>
    <property type="molecule type" value="Genomic_DNA"/>
</dbReference>
<comment type="caution">
    <text evidence="4">The sequence shown here is derived from an EMBL/GenBank/DDBJ whole genome shotgun (WGS) entry which is preliminary data.</text>
</comment>
<dbReference type="Gene3D" id="1.25.40.20">
    <property type="entry name" value="Ankyrin repeat-containing domain"/>
    <property type="match status" value="1"/>
</dbReference>
<evidence type="ECO:0000256" key="2">
    <source>
        <dbReference type="ARBA" id="ARBA00023043"/>
    </source>
</evidence>
<dbReference type="InterPro" id="IPR050776">
    <property type="entry name" value="Ank_Repeat/CDKN_Inhibitor"/>
</dbReference>
<gene>
    <name evidence="4" type="ORF">RND71_030457</name>
</gene>
<accession>A0AAE1V7D0</accession>
<dbReference type="InterPro" id="IPR036770">
    <property type="entry name" value="Ankyrin_rpt-contain_sf"/>
</dbReference>
<proteinExistence type="predicted"/>
<dbReference type="Proteomes" id="UP001291623">
    <property type="component" value="Unassembled WGS sequence"/>
</dbReference>
<evidence type="ECO:0000256" key="3">
    <source>
        <dbReference type="PROSITE-ProRule" id="PRU00023"/>
    </source>
</evidence>
<dbReference type="PANTHER" id="PTHR24201">
    <property type="entry name" value="ANK_REP_REGION DOMAIN-CONTAINING PROTEIN"/>
    <property type="match status" value="1"/>
</dbReference>
<dbReference type="Pfam" id="PF12796">
    <property type="entry name" value="Ank_2"/>
    <property type="match status" value="1"/>
</dbReference>
<protein>
    <submittedName>
        <fullName evidence="4">Uncharacterized protein</fullName>
    </submittedName>
</protein>
<name>A0AAE1V7D0_9SOLA</name>
<feature type="repeat" description="ANK" evidence="3">
    <location>
        <begin position="33"/>
        <end position="65"/>
    </location>
</feature>
<dbReference type="SUPFAM" id="SSF48403">
    <property type="entry name" value="Ankyrin repeat"/>
    <property type="match status" value="1"/>
</dbReference>
<dbReference type="PANTHER" id="PTHR24201:SF15">
    <property type="entry name" value="ANKYRIN REPEAT DOMAIN-CONTAINING PROTEIN 66"/>
    <property type="match status" value="1"/>
</dbReference>
<sequence>MELAFVRLLQKKDLEYVRRLLVNGINPNSKNYDFRTPLHLSASEGMYPISVLLLEAEASVFAVDRWGKSALDEARVGGNINLVKLLEDARGSQLSEFSTSFGKGQEQPEESLFIGMTDGGQRVRCKVFASEPGDLKDREEEESFYGYLKALMSSLTQQRSS</sequence>
<dbReference type="AlphaFoldDB" id="A0AAE1V7D0"/>
<keyword evidence="2 3" id="KW-0040">ANK repeat</keyword>
<evidence type="ECO:0000256" key="1">
    <source>
        <dbReference type="ARBA" id="ARBA00022737"/>
    </source>
</evidence>
<keyword evidence="5" id="KW-1185">Reference proteome</keyword>